<dbReference type="NCBIfam" id="TIGR03448">
    <property type="entry name" value="mycothiol_MshD"/>
    <property type="match status" value="1"/>
</dbReference>
<feature type="binding site" evidence="4">
    <location>
        <position position="213"/>
    </location>
    <ligand>
        <name>1D-myo-inositol 2-(L-cysteinylamino)-2-deoxy-alpha-D-glucopyranoside</name>
        <dbReference type="ChEBI" id="CHEBI:58887"/>
    </ligand>
</feature>
<feature type="domain" description="N-acetyltransferase" evidence="5">
    <location>
        <begin position="2"/>
        <end position="138"/>
    </location>
</feature>
<dbReference type="Pfam" id="PF00583">
    <property type="entry name" value="Acetyltransf_1"/>
    <property type="match status" value="1"/>
</dbReference>
<dbReference type="Gene3D" id="3.40.630.30">
    <property type="match status" value="1"/>
</dbReference>
<dbReference type="AlphaFoldDB" id="A0A249JZA3"/>
<gene>
    <name evidence="4 6" type="primary">mshD</name>
    <name evidence="6" type="ORF">B1s21122_05850</name>
</gene>
<feature type="binding site" evidence="4">
    <location>
        <position position="33"/>
    </location>
    <ligand>
        <name>1D-myo-inositol 2-(L-cysteinylamino)-2-deoxy-alpha-D-glucopyranoside</name>
        <dbReference type="ChEBI" id="CHEBI:58887"/>
    </ligand>
</feature>
<dbReference type="GO" id="GO:0010125">
    <property type="term" value="P:mycothiol biosynthetic process"/>
    <property type="evidence" value="ECO:0007669"/>
    <property type="project" value="UniProtKB-UniRule"/>
</dbReference>
<keyword evidence="2 4" id="KW-0677">Repeat</keyword>
<feature type="binding site" evidence="4">
    <location>
        <position position="174"/>
    </location>
    <ligand>
        <name>1D-myo-inositol 2-(L-cysteinylamino)-2-deoxy-alpha-D-glucopyranoside</name>
        <dbReference type="ChEBI" id="CHEBI:58887"/>
    </ligand>
</feature>
<dbReference type="PROSITE" id="PS51186">
    <property type="entry name" value="GNAT"/>
    <property type="match status" value="2"/>
</dbReference>
<dbReference type="InterPro" id="IPR050276">
    <property type="entry name" value="MshD_Acetyltransferase"/>
</dbReference>
<keyword evidence="3 4" id="KW-0012">Acyltransferase</keyword>
<comment type="caution">
    <text evidence="4">Lacks conserved residue(s) required for the propagation of feature annotation.</text>
</comment>
<evidence type="ECO:0000256" key="3">
    <source>
        <dbReference type="ARBA" id="ARBA00023315"/>
    </source>
</evidence>
<dbReference type="PANTHER" id="PTHR43617">
    <property type="entry name" value="L-AMINO ACID N-ACETYLTRANSFERASE"/>
    <property type="match status" value="1"/>
</dbReference>
<feature type="binding site" evidence="4">
    <location>
        <begin position="77"/>
        <end position="79"/>
    </location>
    <ligand>
        <name>acetyl-CoA</name>
        <dbReference type="ChEBI" id="CHEBI:57288"/>
        <label>1</label>
    </ligand>
</feature>
<keyword evidence="1 4" id="KW-0808">Transferase</keyword>
<evidence type="ECO:0000256" key="1">
    <source>
        <dbReference type="ARBA" id="ARBA00022679"/>
    </source>
</evidence>
<name>A0A249JZA3_9ACTN</name>
<comment type="catalytic activity">
    <reaction evidence="4">
        <text>1D-myo-inositol 2-(L-cysteinylamino)-2-deoxy-alpha-D-glucopyranoside + acetyl-CoA = mycothiol + CoA + H(+)</text>
        <dbReference type="Rhea" id="RHEA:26172"/>
        <dbReference type="ChEBI" id="CHEBI:15378"/>
        <dbReference type="ChEBI" id="CHEBI:16768"/>
        <dbReference type="ChEBI" id="CHEBI:57287"/>
        <dbReference type="ChEBI" id="CHEBI:57288"/>
        <dbReference type="ChEBI" id="CHEBI:58887"/>
        <dbReference type="EC" id="2.3.1.189"/>
    </reaction>
</comment>
<dbReference type="EC" id="2.3.1.189" evidence="4"/>
<dbReference type="PIRSF" id="PIRSF021524">
    <property type="entry name" value="MSH_acetyltransferase"/>
    <property type="match status" value="1"/>
</dbReference>
<feature type="binding site" evidence="4">
    <location>
        <position position="236"/>
    </location>
    <ligand>
        <name>1D-myo-inositol 2-(L-cysteinylamino)-2-deoxy-alpha-D-glucopyranoside</name>
        <dbReference type="ChEBI" id="CHEBI:58887"/>
    </ligand>
</feature>
<dbReference type="HAMAP" id="MF_01698">
    <property type="entry name" value="MshD"/>
    <property type="match status" value="1"/>
</dbReference>
<dbReference type="InterPro" id="IPR016181">
    <property type="entry name" value="Acyl_CoA_acyltransferase"/>
</dbReference>
<evidence type="ECO:0000256" key="4">
    <source>
        <dbReference type="HAMAP-Rule" id="MF_01698"/>
    </source>
</evidence>
<dbReference type="SUPFAM" id="SSF55729">
    <property type="entry name" value="Acyl-CoA N-acyltransferases (Nat)"/>
    <property type="match status" value="1"/>
</dbReference>
<comment type="subunit">
    <text evidence="4">Monomer.</text>
</comment>
<sequence length="304" mass="33844">MQHLNHLSKSQQESVLALINAAHDFDGTPPIAEHVLLHLRHGGDKSDSHIVFENGNQVIAYAHLDTTDLVAGPSVEAVVHPNHRGKGLGSLILNEAIKVCGDKTRIWSHGDLPAAKAIASSLKLERLWSNLLMSKSLGQIQSVTSKYPIRTFIPDLDNQAFLSLNNKVFANYPDQGGWSEDDLRVRLNEAWFEKEGFFIAEDKGELIGFCWTKIHGAHTHSHSDQDDDHGHDALGEIYVLAVNPDYKEQGMGRDLTITGLNYLKYQGLNNVMLYVGVENKPAFNLYKSLGFNEFGSDVMYRVKS</sequence>
<dbReference type="InterPro" id="IPR017813">
    <property type="entry name" value="Mycothiol_AcTrfase"/>
</dbReference>
<accession>A0A249JZA3</accession>
<comment type="function">
    <text evidence="4">Catalyzes the transfer of acetyl from acetyl-CoA to desacetylmycothiol (Cys-GlcN-Ins) to form mycothiol.</text>
</comment>
<dbReference type="RefSeq" id="WP_095681136.1">
    <property type="nucleotide sequence ID" value="NZ_CP016768.2"/>
</dbReference>
<dbReference type="Pfam" id="PF13508">
    <property type="entry name" value="Acetyltransf_7"/>
    <property type="match status" value="1"/>
</dbReference>
<evidence type="ECO:0000259" key="5">
    <source>
        <dbReference type="PROSITE" id="PS51186"/>
    </source>
</evidence>
<comment type="similarity">
    <text evidence="4">Belongs to the acetyltransferase family. MshD subfamily.</text>
</comment>
<dbReference type="PANTHER" id="PTHR43617:SF31">
    <property type="entry name" value="MYCOTHIOL ACETYLTRANSFERASE"/>
    <property type="match status" value="1"/>
</dbReference>
<evidence type="ECO:0000313" key="7">
    <source>
        <dbReference type="Proteomes" id="UP000217153"/>
    </source>
</evidence>
<dbReference type="Proteomes" id="UP000217153">
    <property type="component" value="Chromosome"/>
</dbReference>
<reference evidence="7" key="1">
    <citation type="submission" date="2016-10" db="EMBL/GenBank/DDBJ databases">
        <title>High microdiversification within the ubiquitous acI lineage of Actinobacteria.</title>
        <authorList>
            <person name="Neuenschwander S.M."/>
            <person name="Salcher M."/>
            <person name="Ghai R."/>
            <person name="Pernthaler J."/>
        </authorList>
    </citation>
    <scope>NUCLEOTIDE SEQUENCE [LARGE SCALE GENOMIC DNA]</scope>
</reference>
<dbReference type="GO" id="GO:0008999">
    <property type="term" value="F:protein-N-terminal-alanine acetyltransferase activity"/>
    <property type="evidence" value="ECO:0007669"/>
    <property type="project" value="TreeGrafter"/>
</dbReference>
<dbReference type="KEGG" id="abam:B1s21122_05850"/>
<feature type="domain" description="N-acetyltransferase" evidence="5">
    <location>
        <begin position="147"/>
        <end position="304"/>
    </location>
</feature>
<dbReference type="CDD" id="cd04301">
    <property type="entry name" value="NAT_SF"/>
    <property type="match status" value="2"/>
</dbReference>
<dbReference type="InterPro" id="IPR000182">
    <property type="entry name" value="GNAT_dom"/>
</dbReference>
<organism evidence="6 7">
    <name type="scientific">Candidatus Nanopelagicus limnae</name>
    <dbReference type="NCBI Taxonomy" id="1884634"/>
    <lineage>
        <taxon>Bacteria</taxon>
        <taxon>Bacillati</taxon>
        <taxon>Actinomycetota</taxon>
        <taxon>Actinomycetes</taxon>
        <taxon>Candidatus Nanopelagicales</taxon>
        <taxon>Candidatus Nanopelagicaceae</taxon>
        <taxon>Candidatus Nanopelagicus</taxon>
    </lineage>
</organism>
<feature type="binding site" evidence="4">
    <location>
        <begin position="240"/>
        <end position="242"/>
    </location>
    <ligand>
        <name>acetyl-CoA</name>
        <dbReference type="ChEBI" id="CHEBI:57288"/>
        <label>2</label>
    </ligand>
</feature>
<feature type="binding site" evidence="4">
    <location>
        <begin position="279"/>
        <end position="284"/>
    </location>
    <ligand>
        <name>acetyl-CoA</name>
        <dbReference type="ChEBI" id="CHEBI:57288"/>
        <label>2</label>
    </ligand>
</feature>
<dbReference type="OrthoDB" id="3208058at2"/>
<evidence type="ECO:0000313" key="6">
    <source>
        <dbReference type="EMBL" id="ASY09832.1"/>
    </source>
</evidence>
<evidence type="ECO:0000256" key="2">
    <source>
        <dbReference type="ARBA" id="ARBA00022737"/>
    </source>
</evidence>
<dbReference type="GO" id="GO:0035447">
    <property type="term" value="F:mycothiol synthase activity"/>
    <property type="evidence" value="ECO:0007669"/>
    <property type="project" value="UniProtKB-UniRule"/>
</dbReference>
<dbReference type="EMBL" id="CP016768">
    <property type="protein sequence ID" value="ASY09832.1"/>
    <property type="molecule type" value="Genomic_DNA"/>
</dbReference>
<protein>
    <recommendedName>
        <fullName evidence="4">Mycothiol acetyltransferase</fullName>
        <shortName evidence="4">MSH acetyltransferase</shortName>
        <ecNumber evidence="4">2.3.1.189</ecNumber>
    </recommendedName>
    <alternativeName>
        <fullName evidence="4">Mycothiol synthase</fullName>
    </alternativeName>
</protein>
<keyword evidence="7" id="KW-1185">Reference proteome</keyword>
<feature type="binding site" evidence="4">
    <location>
        <position position="274"/>
    </location>
    <ligand>
        <name>1D-myo-inositol 2-(L-cysteinylamino)-2-deoxy-alpha-D-glucopyranoside</name>
        <dbReference type="ChEBI" id="CHEBI:58887"/>
    </ligand>
</feature>
<proteinExistence type="inferred from homology"/>